<feature type="compositionally biased region" description="Basic and acidic residues" evidence="1">
    <location>
        <begin position="18"/>
        <end position="32"/>
    </location>
</feature>
<comment type="caution">
    <text evidence="2">The sequence shown here is derived from an EMBL/GenBank/DDBJ whole genome shotgun (WGS) entry which is preliminary data.</text>
</comment>
<dbReference type="RefSeq" id="WP_126550818.1">
    <property type="nucleotide sequence ID" value="NZ_BIFS01000001.1"/>
</dbReference>
<reference evidence="3" key="1">
    <citation type="submission" date="2018-12" db="EMBL/GenBank/DDBJ databases">
        <title>Tengunoibacter tsumagoiensis gen. nov., sp. nov., Dictyobacter kobayashii sp. nov., D. alpinus sp. nov., and D. joshuensis sp. nov. and description of Dictyobacteraceae fam. nov. within the order Ktedonobacterales isolated from Tengu-no-mugimeshi.</title>
        <authorList>
            <person name="Wang C.M."/>
            <person name="Zheng Y."/>
            <person name="Sakai Y."/>
            <person name="Toyoda A."/>
            <person name="Minakuchi Y."/>
            <person name="Abe K."/>
            <person name="Yokota A."/>
            <person name="Yabe S."/>
        </authorList>
    </citation>
    <scope>NUCLEOTIDE SEQUENCE [LARGE SCALE GENOMIC DNA]</scope>
    <source>
        <strain evidence="3">Uno11</strain>
    </source>
</reference>
<dbReference type="EMBL" id="BIFS01000001">
    <property type="protein sequence ID" value="GCE19068.1"/>
    <property type="molecule type" value="Genomic_DNA"/>
</dbReference>
<dbReference type="AlphaFoldDB" id="A0A402AIU5"/>
<protein>
    <submittedName>
        <fullName evidence="2">Uncharacterized protein</fullName>
    </submittedName>
</protein>
<evidence type="ECO:0000256" key="1">
    <source>
        <dbReference type="SAM" id="MobiDB-lite"/>
    </source>
</evidence>
<evidence type="ECO:0000313" key="3">
    <source>
        <dbReference type="Proteomes" id="UP000287188"/>
    </source>
</evidence>
<feature type="compositionally biased region" description="Polar residues" evidence="1">
    <location>
        <begin position="1"/>
        <end position="17"/>
    </location>
</feature>
<dbReference type="Proteomes" id="UP000287188">
    <property type="component" value="Unassembled WGS sequence"/>
</dbReference>
<name>A0A402AIU5_9CHLR</name>
<accession>A0A402AIU5</accession>
<gene>
    <name evidence="2" type="ORF">KDK_28680</name>
</gene>
<feature type="region of interest" description="Disordered" evidence="1">
    <location>
        <begin position="1"/>
        <end position="66"/>
    </location>
</feature>
<evidence type="ECO:0000313" key="2">
    <source>
        <dbReference type="EMBL" id="GCE19068.1"/>
    </source>
</evidence>
<keyword evidence="3" id="KW-1185">Reference proteome</keyword>
<sequence length="66" mass="7410">MQKIAFSSSTSVTPQDARLSDNQEVPQKKELKAYVVPPHLFTPQDTTWPPRTDARRAGADGWPLDM</sequence>
<organism evidence="2 3">
    <name type="scientific">Dictyobacter kobayashii</name>
    <dbReference type="NCBI Taxonomy" id="2014872"/>
    <lineage>
        <taxon>Bacteria</taxon>
        <taxon>Bacillati</taxon>
        <taxon>Chloroflexota</taxon>
        <taxon>Ktedonobacteria</taxon>
        <taxon>Ktedonobacterales</taxon>
        <taxon>Dictyobacteraceae</taxon>
        <taxon>Dictyobacter</taxon>
    </lineage>
</organism>
<proteinExistence type="predicted"/>